<dbReference type="AlphaFoldDB" id="A0A0L0DQW9"/>
<feature type="region of interest" description="Disordered" evidence="1">
    <location>
        <begin position="39"/>
        <end position="73"/>
    </location>
</feature>
<feature type="region of interest" description="Disordered" evidence="1">
    <location>
        <begin position="132"/>
        <end position="269"/>
    </location>
</feature>
<feature type="compositionally biased region" description="Acidic residues" evidence="1">
    <location>
        <begin position="244"/>
        <end position="254"/>
    </location>
</feature>
<keyword evidence="3" id="KW-1185">Reference proteome</keyword>
<dbReference type="GeneID" id="25561263"/>
<sequence length="269" mass="28657">MEWDQVRLFDSTPCRTHDPLFDFDCPQYVELTGSPQTTAFLSGDTALGSPSTPDSRRGRRGSSASLLSPSLSPESRAAADAALAADNAAWWSAPRPFHEPSQTAALRRRAMASSVSLKRVGGAAYCRAAINTASPAPQTPRTKPRRGAGAENNPGTPIATPAGSPYTTPRRKTGAGRSLLRTPASRVKASRSTARKPQRPTTIALLRARAANTPSRRVRSGLTPHISHTHAKPSIRFNSLRAAEDDDDDDDDNDNAPAAEPVAKALNFA</sequence>
<dbReference type="Proteomes" id="UP000054408">
    <property type="component" value="Unassembled WGS sequence"/>
</dbReference>
<protein>
    <submittedName>
        <fullName evidence="2">Uncharacterized protein</fullName>
    </submittedName>
</protein>
<evidence type="ECO:0000256" key="1">
    <source>
        <dbReference type="SAM" id="MobiDB-lite"/>
    </source>
</evidence>
<feature type="compositionally biased region" description="Low complexity" evidence="1">
    <location>
        <begin position="61"/>
        <end position="73"/>
    </location>
</feature>
<evidence type="ECO:0000313" key="2">
    <source>
        <dbReference type="EMBL" id="KNC54665.1"/>
    </source>
</evidence>
<accession>A0A0L0DQW9</accession>
<gene>
    <name evidence="2" type="ORF">AMSG_01516</name>
</gene>
<dbReference type="EMBL" id="GL349438">
    <property type="protein sequence ID" value="KNC54665.1"/>
    <property type="molecule type" value="Genomic_DNA"/>
</dbReference>
<evidence type="ECO:0000313" key="3">
    <source>
        <dbReference type="Proteomes" id="UP000054408"/>
    </source>
</evidence>
<name>A0A0L0DQW9_THETB</name>
<dbReference type="RefSeq" id="XP_013761567.1">
    <property type="nucleotide sequence ID" value="XM_013906113.1"/>
</dbReference>
<organism evidence="2 3">
    <name type="scientific">Thecamonas trahens ATCC 50062</name>
    <dbReference type="NCBI Taxonomy" id="461836"/>
    <lineage>
        <taxon>Eukaryota</taxon>
        <taxon>Apusozoa</taxon>
        <taxon>Apusomonadida</taxon>
        <taxon>Apusomonadidae</taxon>
        <taxon>Thecamonas</taxon>
    </lineage>
</organism>
<feature type="compositionally biased region" description="Polar residues" evidence="1">
    <location>
        <begin position="132"/>
        <end position="141"/>
    </location>
</feature>
<proteinExistence type="predicted"/>
<reference evidence="2 3" key="1">
    <citation type="submission" date="2010-05" db="EMBL/GenBank/DDBJ databases">
        <title>The Genome Sequence of Thecamonas trahens ATCC 50062.</title>
        <authorList>
            <consortium name="The Broad Institute Genome Sequencing Platform"/>
            <person name="Russ C."/>
            <person name="Cuomo C."/>
            <person name="Shea T."/>
            <person name="Young S.K."/>
            <person name="Zeng Q."/>
            <person name="Koehrsen M."/>
            <person name="Haas B."/>
            <person name="Borodovsky M."/>
            <person name="Guigo R."/>
            <person name="Alvarado L."/>
            <person name="Berlin A."/>
            <person name="Bochicchio J."/>
            <person name="Borenstein D."/>
            <person name="Chapman S."/>
            <person name="Chen Z."/>
            <person name="Freedman E."/>
            <person name="Gellesch M."/>
            <person name="Goldberg J."/>
            <person name="Griggs A."/>
            <person name="Gujja S."/>
            <person name="Heilman E."/>
            <person name="Heiman D."/>
            <person name="Hepburn T."/>
            <person name="Howarth C."/>
            <person name="Jen D."/>
            <person name="Larson L."/>
            <person name="Mehta T."/>
            <person name="Park D."/>
            <person name="Pearson M."/>
            <person name="Roberts A."/>
            <person name="Saif S."/>
            <person name="Shenoy N."/>
            <person name="Sisk P."/>
            <person name="Stolte C."/>
            <person name="Sykes S."/>
            <person name="Thomson T."/>
            <person name="Walk T."/>
            <person name="White J."/>
            <person name="Yandava C."/>
            <person name="Burger G."/>
            <person name="Gray M.W."/>
            <person name="Holland P.W.H."/>
            <person name="King N."/>
            <person name="Lang F.B.F."/>
            <person name="Roger A.J."/>
            <person name="Ruiz-Trillo I."/>
            <person name="Lander E."/>
            <person name="Nusbaum C."/>
        </authorList>
    </citation>
    <scope>NUCLEOTIDE SEQUENCE [LARGE SCALE GENOMIC DNA]</scope>
    <source>
        <strain evidence="2 3">ATCC 50062</strain>
    </source>
</reference>